<proteinExistence type="predicted"/>
<dbReference type="EMBL" id="BARU01001863">
    <property type="protein sequence ID" value="GAH21564.1"/>
    <property type="molecule type" value="Genomic_DNA"/>
</dbReference>
<dbReference type="AlphaFoldDB" id="X1EWM4"/>
<gene>
    <name evidence="2" type="ORF">S03H2_04647</name>
</gene>
<accession>X1EWM4</accession>
<protein>
    <submittedName>
        <fullName evidence="2">Uncharacterized protein</fullName>
    </submittedName>
</protein>
<keyword evidence="1" id="KW-1133">Transmembrane helix</keyword>
<sequence length="203" mass="23568">MVQKEARRKIEYECNICRETRVLLILQSLHREVDEKGYVEYVDVHQCLDERLNANILYVDKSLVVRSQVPVRVGDDMSSSQISALQIPVPKKVDLKESIITPTKEFKYKNLKSLRIADKLRQAQYVLQKNGSGKKVEVESELSFIELEAIVSKGIDEEVIEDWLKQIISILEAIVGVIVWYVCTIQYNVFSVYPWYLGFFNHI</sequence>
<keyword evidence="1" id="KW-0812">Transmembrane</keyword>
<reference evidence="2" key="1">
    <citation type="journal article" date="2014" name="Front. Microbiol.">
        <title>High frequency of phylogenetically diverse reductive dehalogenase-homologous genes in deep subseafloor sedimentary metagenomes.</title>
        <authorList>
            <person name="Kawai M."/>
            <person name="Futagami T."/>
            <person name="Toyoda A."/>
            <person name="Takaki Y."/>
            <person name="Nishi S."/>
            <person name="Hori S."/>
            <person name="Arai W."/>
            <person name="Tsubouchi T."/>
            <person name="Morono Y."/>
            <person name="Uchiyama I."/>
            <person name="Ito T."/>
            <person name="Fujiyama A."/>
            <person name="Inagaki F."/>
            <person name="Takami H."/>
        </authorList>
    </citation>
    <scope>NUCLEOTIDE SEQUENCE</scope>
    <source>
        <strain evidence="2">Expedition CK06-06</strain>
    </source>
</reference>
<evidence type="ECO:0000313" key="2">
    <source>
        <dbReference type="EMBL" id="GAH21564.1"/>
    </source>
</evidence>
<organism evidence="2">
    <name type="scientific">marine sediment metagenome</name>
    <dbReference type="NCBI Taxonomy" id="412755"/>
    <lineage>
        <taxon>unclassified sequences</taxon>
        <taxon>metagenomes</taxon>
        <taxon>ecological metagenomes</taxon>
    </lineage>
</organism>
<feature type="transmembrane region" description="Helical" evidence="1">
    <location>
        <begin position="173"/>
        <end position="196"/>
    </location>
</feature>
<comment type="caution">
    <text evidence="2">The sequence shown here is derived from an EMBL/GenBank/DDBJ whole genome shotgun (WGS) entry which is preliminary data.</text>
</comment>
<name>X1EWM4_9ZZZZ</name>
<evidence type="ECO:0000256" key="1">
    <source>
        <dbReference type="SAM" id="Phobius"/>
    </source>
</evidence>
<keyword evidence="1" id="KW-0472">Membrane</keyword>